<evidence type="ECO:0000259" key="5">
    <source>
        <dbReference type="PROSITE" id="PS51935"/>
    </source>
</evidence>
<dbReference type="Gene3D" id="2.30.30.40">
    <property type="entry name" value="SH3 Domains"/>
    <property type="match status" value="1"/>
</dbReference>
<gene>
    <name evidence="6" type="ORF">VRU49_11045</name>
</gene>
<evidence type="ECO:0000313" key="7">
    <source>
        <dbReference type="Proteomes" id="UP001337681"/>
    </source>
</evidence>
<dbReference type="PANTHER" id="PTHR47053:SF1">
    <property type="entry name" value="MUREIN DD-ENDOPEPTIDASE MEPH-RELATED"/>
    <property type="match status" value="1"/>
</dbReference>
<proteinExistence type="inferred from homology"/>
<name>A0ABU7H3P2_9SPHI</name>
<evidence type="ECO:0000256" key="2">
    <source>
        <dbReference type="ARBA" id="ARBA00022670"/>
    </source>
</evidence>
<dbReference type="InterPro" id="IPR038765">
    <property type="entry name" value="Papain-like_cys_pep_sf"/>
</dbReference>
<keyword evidence="3" id="KW-0378">Hydrolase</keyword>
<dbReference type="RefSeq" id="WP_330146842.1">
    <property type="nucleotide sequence ID" value="NZ_JAZDQU010000002.1"/>
</dbReference>
<feature type="domain" description="NlpC/P60" evidence="5">
    <location>
        <begin position="129"/>
        <end position="258"/>
    </location>
</feature>
<organism evidence="6 7">
    <name type="scientific">Pedobacter flavus</name>
    <dbReference type="NCBI Taxonomy" id="3113906"/>
    <lineage>
        <taxon>Bacteria</taxon>
        <taxon>Pseudomonadati</taxon>
        <taxon>Bacteroidota</taxon>
        <taxon>Sphingobacteriia</taxon>
        <taxon>Sphingobacteriales</taxon>
        <taxon>Sphingobacteriaceae</taxon>
        <taxon>Pedobacter</taxon>
    </lineage>
</organism>
<dbReference type="InterPro" id="IPR000064">
    <property type="entry name" value="NLP_P60_dom"/>
</dbReference>
<evidence type="ECO:0000256" key="1">
    <source>
        <dbReference type="ARBA" id="ARBA00007074"/>
    </source>
</evidence>
<dbReference type="PANTHER" id="PTHR47053">
    <property type="entry name" value="MUREIN DD-ENDOPEPTIDASE MEPH-RELATED"/>
    <property type="match status" value="1"/>
</dbReference>
<evidence type="ECO:0000313" key="6">
    <source>
        <dbReference type="EMBL" id="MEE1885952.1"/>
    </source>
</evidence>
<sequence>MDLVFGICNIAVAPLRSDKSDRAEMVSQLLFGDFVEVLGVEDNWCLVENAADNYQGWMDFKQLTPISEKDYILLKEQFTLAPLQFDNVIKCPDGSIIHLNPGSNLPFFSNATCILGDATYSVEFTPLSSPINSEKIETTAKFFLNAPYLWGGRNILGIDCSGFTQVVFKLHGINLKRDASMQAENGELVAFLTEGRLGDLAFFDNEEGKITHVGILLNNHEIIHASGKVRIDPIDDQGIYNKDLGKYTHKLRIIRRMF</sequence>
<reference evidence="6 7" key="1">
    <citation type="submission" date="2024-01" db="EMBL/GenBank/DDBJ databases">
        <title>Pedobacter sp. nov., isolated from oil-contaminated soil.</title>
        <authorList>
            <person name="Le N.T.T."/>
        </authorList>
    </citation>
    <scope>NUCLEOTIDE SEQUENCE [LARGE SCALE GENOMIC DNA]</scope>
    <source>
        <strain evidence="6 7">VNH31</strain>
    </source>
</reference>
<dbReference type="InterPro" id="IPR041382">
    <property type="entry name" value="SH3_16"/>
</dbReference>
<protein>
    <submittedName>
        <fullName evidence="6">C40 family peptidase</fullName>
    </submittedName>
</protein>
<dbReference type="Pfam" id="PF00877">
    <property type="entry name" value="NLPC_P60"/>
    <property type="match status" value="1"/>
</dbReference>
<comment type="similarity">
    <text evidence="1">Belongs to the peptidase C40 family.</text>
</comment>
<dbReference type="Gene3D" id="3.90.1720.10">
    <property type="entry name" value="endopeptidase domain like (from Nostoc punctiforme)"/>
    <property type="match status" value="1"/>
</dbReference>
<comment type="caution">
    <text evidence="6">The sequence shown here is derived from an EMBL/GenBank/DDBJ whole genome shotgun (WGS) entry which is preliminary data.</text>
</comment>
<evidence type="ECO:0000256" key="3">
    <source>
        <dbReference type="ARBA" id="ARBA00022801"/>
    </source>
</evidence>
<dbReference type="SUPFAM" id="SSF54001">
    <property type="entry name" value="Cysteine proteinases"/>
    <property type="match status" value="1"/>
</dbReference>
<evidence type="ECO:0000256" key="4">
    <source>
        <dbReference type="ARBA" id="ARBA00022807"/>
    </source>
</evidence>
<dbReference type="Pfam" id="PF18348">
    <property type="entry name" value="SH3_16"/>
    <property type="match status" value="1"/>
</dbReference>
<accession>A0ABU7H3P2</accession>
<dbReference type="InterPro" id="IPR051202">
    <property type="entry name" value="Peptidase_C40"/>
</dbReference>
<dbReference type="Proteomes" id="UP001337681">
    <property type="component" value="Unassembled WGS sequence"/>
</dbReference>
<keyword evidence="4" id="KW-0788">Thiol protease</keyword>
<dbReference type="EMBL" id="JAZDQU010000002">
    <property type="protein sequence ID" value="MEE1885952.1"/>
    <property type="molecule type" value="Genomic_DNA"/>
</dbReference>
<keyword evidence="2" id="KW-0645">Protease</keyword>
<dbReference type="PROSITE" id="PS51935">
    <property type="entry name" value="NLPC_P60"/>
    <property type="match status" value="1"/>
</dbReference>
<keyword evidence="7" id="KW-1185">Reference proteome</keyword>